<dbReference type="RefSeq" id="WP_390236058.1">
    <property type="nucleotide sequence ID" value="NZ_JAGSYD010000002.1"/>
</dbReference>
<organism evidence="3 4">
    <name type="scientific">Granulicella cerasi</name>
    <dbReference type="NCBI Taxonomy" id="741063"/>
    <lineage>
        <taxon>Bacteria</taxon>
        <taxon>Pseudomonadati</taxon>
        <taxon>Acidobacteriota</taxon>
        <taxon>Terriglobia</taxon>
        <taxon>Terriglobales</taxon>
        <taxon>Acidobacteriaceae</taxon>
        <taxon>Granulicella</taxon>
    </lineage>
</organism>
<proteinExistence type="predicted"/>
<dbReference type="SUPFAM" id="SSF47203">
    <property type="entry name" value="Acyl-CoA dehydrogenase C-terminal domain-like"/>
    <property type="match status" value="1"/>
</dbReference>
<comment type="caution">
    <text evidence="3">The sequence shown here is derived from an EMBL/GenBank/DDBJ whole genome shotgun (WGS) entry which is preliminary data.</text>
</comment>
<gene>
    <name evidence="3" type="ORF">ACFQBQ_16665</name>
</gene>
<dbReference type="Gene3D" id="1.20.140.10">
    <property type="entry name" value="Butyryl-CoA Dehydrogenase, subunit A, domain 3"/>
    <property type="match status" value="1"/>
</dbReference>
<evidence type="ECO:0000313" key="3">
    <source>
        <dbReference type="EMBL" id="MFC6647173.1"/>
    </source>
</evidence>
<accession>A0ABW1ZE77</accession>
<dbReference type="Pfam" id="PF00441">
    <property type="entry name" value="Acyl-CoA_dh_1"/>
    <property type="match status" value="1"/>
</dbReference>
<dbReference type="EMBL" id="JBHSWI010000001">
    <property type="protein sequence ID" value="MFC6647173.1"/>
    <property type="molecule type" value="Genomic_DNA"/>
</dbReference>
<dbReference type="InterPro" id="IPR036250">
    <property type="entry name" value="AcylCo_DH-like_C"/>
</dbReference>
<dbReference type="Proteomes" id="UP001596391">
    <property type="component" value="Unassembled WGS sequence"/>
</dbReference>
<sequence>MSKAVAGDAAVSVANEAISLCGGRGYRENGKLARLLRDARASHVMAPTTNLLKLWAGKALLGLPLL</sequence>
<dbReference type="InterPro" id="IPR009075">
    <property type="entry name" value="AcylCo_DH/oxidase_C"/>
</dbReference>
<protein>
    <submittedName>
        <fullName evidence="3">Acyl-CoA dehydrogenase family protein</fullName>
    </submittedName>
</protein>
<reference evidence="4" key="1">
    <citation type="journal article" date="2019" name="Int. J. Syst. Evol. Microbiol.">
        <title>The Global Catalogue of Microorganisms (GCM) 10K type strain sequencing project: providing services to taxonomists for standard genome sequencing and annotation.</title>
        <authorList>
            <consortium name="The Broad Institute Genomics Platform"/>
            <consortium name="The Broad Institute Genome Sequencing Center for Infectious Disease"/>
            <person name="Wu L."/>
            <person name="Ma J."/>
        </authorList>
    </citation>
    <scope>NUCLEOTIDE SEQUENCE [LARGE SCALE GENOMIC DNA]</scope>
    <source>
        <strain evidence="4">CGMCC 1.16026</strain>
    </source>
</reference>
<keyword evidence="4" id="KW-1185">Reference proteome</keyword>
<name>A0ABW1ZE77_9BACT</name>
<evidence type="ECO:0000313" key="4">
    <source>
        <dbReference type="Proteomes" id="UP001596391"/>
    </source>
</evidence>
<evidence type="ECO:0000256" key="1">
    <source>
        <dbReference type="ARBA" id="ARBA00022630"/>
    </source>
</evidence>
<evidence type="ECO:0000259" key="2">
    <source>
        <dbReference type="Pfam" id="PF00441"/>
    </source>
</evidence>
<keyword evidence="1" id="KW-0285">Flavoprotein</keyword>
<feature type="domain" description="Acyl-CoA dehydrogenase/oxidase C-terminal" evidence="2">
    <location>
        <begin position="1"/>
        <end position="58"/>
    </location>
</feature>